<reference evidence="1 2" key="1">
    <citation type="submission" date="2019-11" db="EMBL/GenBank/DDBJ databases">
        <title>Epiphytic Pseudomonas syringae from cherry orchards.</title>
        <authorList>
            <person name="Hulin M.T."/>
        </authorList>
    </citation>
    <scope>NUCLEOTIDE SEQUENCE [LARGE SCALE GENOMIC DNA]</scope>
    <source>
        <strain evidence="1 2">PA-6-9F</strain>
    </source>
</reference>
<sequence length="102" mass="11424">MLSDSTPLSIAVNVLASTTIESVLRSPSYHACGWKILDRWALNYPGRLRRLEADGEIILLGRLLEQQGIEHQVMSSTVGLQLRSRGHAEHEILSLFEIDTEL</sequence>
<dbReference type="EMBL" id="WKEW01000136">
    <property type="protein sequence ID" value="MCF5060352.1"/>
    <property type="molecule type" value="Genomic_DNA"/>
</dbReference>
<dbReference type="RefSeq" id="WP_038445018.1">
    <property type="nucleotide sequence ID" value="NZ_WKEB01000124.1"/>
</dbReference>
<accession>A0AAW5A8U1</accession>
<gene>
    <name evidence="1" type="ORF">GIW75_25785</name>
</gene>
<dbReference type="Proteomes" id="UP000814172">
    <property type="component" value="Unassembled WGS sequence"/>
</dbReference>
<proteinExistence type="predicted"/>
<organism evidence="1 2">
    <name type="scientific">Pseudomonas proteolytica</name>
    <dbReference type="NCBI Taxonomy" id="219574"/>
    <lineage>
        <taxon>Bacteria</taxon>
        <taxon>Pseudomonadati</taxon>
        <taxon>Pseudomonadota</taxon>
        <taxon>Gammaproteobacteria</taxon>
        <taxon>Pseudomonadales</taxon>
        <taxon>Pseudomonadaceae</taxon>
        <taxon>Pseudomonas</taxon>
    </lineage>
</organism>
<protein>
    <submittedName>
        <fullName evidence="1">Uncharacterized protein</fullName>
    </submittedName>
</protein>
<evidence type="ECO:0000313" key="2">
    <source>
        <dbReference type="Proteomes" id="UP000814172"/>
    </source>
</evidence>
<comment type="caution">
    <text evidence="1">The sequence shown here is derived from an EMBL/GenBank/DDBJ whole genome shotgun (WGS) entry which is preliminary data.</text>
</comment>
<evidence type="ECO:0000313" key="1">
    <source>
        <dbReference type="EMBL" id="MCF5060352.1"/>
    </source>
</evidence>
<dbReference type="AlphaFoldDB" id="A0AAW5A8U1"/>
<name>A0AAW5A8U1_9PSED</name>
<keyword evidence="2" id="KW-1185">Reference proteome</keyword>